<dbReference type="PANTHER" id="PTHR23081:SF36">
    <property type="entry name" value="RNA POLYMERASE II SUBUNIT A C-TERMINAL DOMAIN PHOSPHATASE"/>
    <property type="match status" value="1"/>
</dbReference>
<evidence type="ECO:0000313" key="13">
    <source>
        <dbReference type="Proteomes" id="UP001178507"/>
    </source>
</evidence>
<evidence type="ECO:0000313" key="12">
    <source>
        <dbReference type="EMBL" id="CAJ1395800.1"/>
    </source>
</evidence>
<dbReference type="SUPFAM" id="SSF56784">
    <property type="entry name" value="HAD-like"/>
    <property type="match status" value="1"/>
</dbReference>
<feature type="domain" description="FCP1 homology" evidence="11">
    <location>
        <begin position="162"/>
        <end position="300"/>
    </location>
</feature>
<dbReference type="SUPFAM" id="SSF52113">
    <property type="entry name" value="BRCT domain"/>
    <property type="match status" value="1"/>
</dbReference>
<sequence>MQKLMDAYCSRLGLQASQVRFMVDGERIAADDTAEKLGLEDEDLIDVAMEQTGASGDFRWPLEPGERAAAHDTGPGDLRMDFGQIFSRLACVRGLHLLQRRFWCLLFSGALGPELTRRTRVVFAGMCCHCGAAAEGEVRPGFITTELKVSSSVLRGLEQGRQGQRRLALILDLDHTLVTASEGKIWHRPGLRPFLQVQEFCDLYVYTQATGHYAQQAVASFDPGGTLQNRIFHRENTPAGLKDLTQIFPSNASWVLVADDREDVWPQEVRDSQVLKVLPYLPFPEDLRQAVDLEGLITGQVQAPATPFKRRRLDSSKAYCAATVRGDQQLKYLAEILRRLHEALQEGEGEESVSTMRAAVQRLRGQTLAGCRLCLTGLRQQAKLRLERCCLLLGAEVAALPEGATHVVAAQRTEKLWRARSQEVAVVHPGWLLRAFVTWQRPCEQKFQVPFKGQLPCFLDIWDEARPVQGTALDDSRGRDPSLLQWATEMMRVSDVGAGKRRLLQQSVPKQQLVVPGSSYASRLELKSMKLKMVFQIPDFHDWKKGSVCSVQMTEQAFVELGVRGRRAEALRSSATEQARGLHVRGSDGRPQDVVFRLSRQVDSFEIGPETGRGHSVSLAEAGACLLALLQLATAARQESQAQAIAGGIRAHSAAARQQEDALDHAQVVPAHISRAIRTAESDRAARESTLKAAVEAARAKKERLAEAVTSKATALTEAESRQTMAESSATSARNALMAAEKAASEHALHGEALQGALAELETSSQEAEQLAAAVADKEEKNNAAIAAMQAELQALKDQFDAKEEERTRAEAAMLDVKGKLMATSQFKADREQDQISAERAASDAAKELRESQASLDRAMTTVKRAEAEVSEAAAEEEQEKVKHENVSRSLQLLRKLKLAIETFYNSIDALQESMGTAIEGKAYEQIRRDENLAKAYKEYNLMINVFIELHNADDKTYNEVKPAVAQIDENYLADIDYICDPNNDLGAHTAENTDLNEKCGDGLWDAVGLTKLTVP</sequence>
<dbReference type="InterPro" id="IPR023214">
    <property type="entry name" value="HAD_sf"/>
</dbReference>
<comment type="subcellular location">
    <subcellularLocation>
        <location evidence="1">Nucleus</location>
    </subcellularLocation>
</comment>
<proteinExistence type="predicted"/>
<comment type="caution">
    <text evidence="12">The sequence shown here is derived from an EMBL/GenBank/DDBJ whole genome shotgun (WGS) entry which is preliminary data.</text>
</comment>
<evidence type="ECO:0000256" key="7">
    <source>
        <dbReference type="SAM" id="Coils"/>
    </source>
</evidence>
<name>A0AA36IXL5_9DINO</name>
<evidence type="ECO:0000256" key="1">
    <source>
        <dbReference type="ARBA" id="ARBA00004123"/>
    </source>
</evidence>
<evidence type="ECO:0000256" key="6">
    <source>
        <dbReference type="ARBA" id="ARBA00048336"/>
    </source>
</evidence>
<dbReference type="InterPro" id="IPR022617">
    <property type="entry name" value="Rad60/SUMO-like_dom"/>
</dbReference>
<evidence type="ECO:0000256" key="3">
    <source>
        <dbReference type="ARBA" id="ARBA00022801"/>
    </source>
</evidence>
<comment type="catalytic activity">
    <reaction evidence="5">
        <text>O-phospho-L-seryl-[protein] + H2O = L-seryl-[protein] + phosphate</text>
        <dbReference type="Rhea" id="RHEA:20629"/>
        <dbReference type="Rhea" id="RHEA-COMP:9863"/>
        <dbReference type="Rhea" id="RHEA-COMP:11604"/>
        <dbReference type="ChEBI" id="CHEBI:15377"/>
        <dbReference type="ChEBI" id="CHEBI:29999"/>
        <dbReference type="ChEBI" id="CHEBI:43474"/>
        <dbReference type="ChEBI" id="CHEBI:83421"/>
        <dbReference type="EC" id="3.1.3.16"/>
    </reaction>
</comment>
<dbReference type="Pfam" id="PF00533">
    <property type="entry name" value="BRCT"/>
    <property type="match status" value="1"/>
</dbReference>
<feature type="domain" description="Ubiquitin-like" evidence="9">
    <location>
        <begin position="1"/>
        <end position="54"/>
    </location>
</feature>
<dbReference type="InterPro" id="IPR001357">
    <property type="entry name" value="BRCT_dom"/>
</dbReference>
<dbReference type="SMART" id="SM00292">
    <property type="entry name" value="BRCT"/>
    <property type="match status" value="1"/>
</dbReference>
<dbReference type="Gene3D" id="3.40.50.1000">
    <property type="entry name" value="HAD superfamily/HAD-like"/>
    <property type="match status" value="1"/>
</dbReference>
<dbReference type="AlphaFoldDB" id="A0AA36IXL5"/>
<dbReference type="EC" id="3.1.3.16" evidence="2"/>
<dbReference type="EMBL" id="CAUJNA010003209">
    <property type="protein sequence ID" value="CAJ1395800.1"/>
    <property type="molecule type" value="Genomic_DNA"/>
</dbReference>
<dbReference type="Gene3D" id="3.40.50.10190">
    <property type="entry name" value="BRCT domain"/>
    <property type="match status" value="1"/>
</dbReference>
<dbReference type="InterPro" id="IPR036412">
    <property type="entry name" value="HAD-like_sf"/>
</dbReference>
<feature type="compositionally biased region" description="Polar residues" evidence="8">
    <location>
        <begin position="722"/>
        <end position="734"/>
    </location>
</feature>
<evidence type="ECO:0000256" key="2">
    <source>
        <dbReference type="ARBA" id="ARBA00013081"/>
    </source>
</evidence>
<evidence type="ECO:0000259" key="9">
    <source>
        <dbReference type="PROSITE" id="PS50053"/>
    </source>
</evidence>
<dbReference type="Pfam" id="PF11976">
    <property type="entry name" value="Rad60-SLD"/>
    <property type="match status" value="1"/>
</dbReference>
<organism evidence="12 13">
    <name type="scientific">Effrenium voratum</name>
    <dbReference type="NCBI Taxonomy" id="2562239"/>
    <lineage>
        <taxon>Eukaryota</taxon>
        <taxon>Sar</taxon>
        <taxon>Alveolata</taxon>
        <taxon>Dinophyceae</taxon>
        <taxon>Suessiales</taxon>
        <taxon>Symbiodiniaceae</taxon>
        <taxon>Effrenium</taxon>
    </lineage>
</organism>
<keyword evidence="3" id="KW-0378">Hydrolase</keyword>
<keyword evidence="13" id="KW-1185">Reference proteome</keyword>
<dbReference type="InterPro" id="IPR036420">
    <property type="entry name" value="BRCT_dom_sf"/>
</dbReference>
<dbReference type="GO" id="GO:0005634">
    <property type="term" value="C:nucleus"/>
    <property type="evidence" value="ECO:0007669"/>
    <property type="project" value="UniProtKB-SubCell"/>
</dbReference>
<dbReference type="PANTHER" id="PTHR23081">
    <property type="entry name" value="RNA POLYMERASE II CTD PHOSPHATASE"/>
    <property type="match status" value="1"/>
</dbReference>
<dbReference type="SMART" id="SM00577">
    <property type="entry name" value="CPDc"/>
    <property type="match status" value="1"/>
</dbReference>
<feature type="compositionally biased region" description="Basic and acidic residues" evidence="8">
    <location>
        <begin position="841"/>
        <end position="851"/>
    </location>
</feature>
<comment type="catalytic activity">
    <reaction evidence="6">
        <text>O-phospho-L-threonyl-[protein] + H2O = L-threonyl-[protein] + phosphate</text>
        <dbReference type="Rhea" id="RHEA:47004"/>
        <dbReference type="Rhea" id="RHEA-COMP:11060"/>
        <dbReference type="Rhea" id="RHEA-COMP:11605"/>
        <dbReference type="ChEBI" id="CHEBI:15377"/>
        <dbReference type="ChEBI" id="CHEBI:30013"/>
        <dbReference type="ChEBI" id="CHEBI:43474"/>
        <dbReference type="ChEBI" id="CHEBI:61977"/>
        <dbReference type="EC" id="3.1.3.16"/>
    </reaction>
</comment>
<dbReference type="InterPro" id="IPR039189">
    <property type="entry name" value="Fcp1"/>
</dbReference>
<dbReference type="InterPro" id="IPR004274">
    <property type="entry name" value="FCP1_dom"/>
</dbReference>
<feature type="coiled-coil region" evidence="7">
    <location>
        <begin position="754"/>
        <end position="813"/>
    </location>
</feature>
<dbReference type="Proteomes" id="UP001178507">
    <property type="component" value="Unassembled WGS sequence"/>
</dbReference>
<keyword evidence="7" id="KW-0175">Coiled coil</keyword>
<gene>
    <name evidence="12" type="ORF">EVOR1521_LOCUS20151</name>
</gene>
<dbReference type="Gene3D" id="3.10.20.90">
    <property type="entry name" value="Phosphatidylinositol 3-kinase Catalytic Subunit, Chain A, domain 1"/>
    <property type="match status" value="1"/>
</dbReference>
<protein>
    <recommendedName>
        <fullName evidence="2">protein-serine/threonine phosphatase</fullName>
        <ecNumber evidence="2">3.1.3.16</ecNumber>
    </recommendedName>
</protein>
<dbReference type="PROSITE" id="PS50172">
    <property type="entry name" value="BRCT"/>
    <property type="match status" value="1"/>
</dbReference>
<evidence type="ECO:0000259" key="11">
    <source>
        <dbReference type="PROSITE" id="PS50969"/>
    </source>
</evidence>
<feature type="region of interest" description="Disordered" evidence="8">
    <location>
        <begin position="831"/>
        <end position="858"/>
    </location>
</feature>
<dbReference type="GO" id="GO:0008420">
    <property type="term" value="F:RNA polymerase II CTD heptapeptide repeat phosphatase activity"/>
    <property type="evidence" value="ECO:0007669"/>
    <property type="project" value="InterPro"/>
</dbReference>
<dbReference type="SUPFAM" id="SSF54236">
    <property type="entry name" value="Ubiquitin-like"/>
    <property type="match status" value="1"/>
</dbReference>
<feature type="domain" description="BRCT" evidence="10">
    <location>
        <begin position="363"/>
        <end position="449"/>
    </location>
</feature>
<dbReference type="InterPro" id="IPR000626">
    <property type="entry name" value="Ubiquitin-like_dom"/>
</dbReference>
<accession>A0AA36IXL5</accession>
<dbReference type="PROSITE" id="PS50053">
    <property type="entry name" value="UBIQUITIN_2"/>
    <property type="match status" value="1"/>
</dbReference>
<evidence type="ECO:0000256" key="8">
    <source>
        <dbReference type="SAM" id="MobiDB-lite"/>
    </source>
</evidence>
<reference evidence="12" key="1">
    <citation type="submission" date="2023-08" db="EMBL/GenBank/DDBJ databases">
        <authorList>
            <person name="Chen Y."/>
            <person name="Shah S."/>
            <person name="Dougan E. K."/>
            <person name="Thang M."/>
            <person name="Chan C."/>
        </authorList>
    </citation>
    <scope>NUCLEOTIDE SEQUENCE</scope>
</reference>
<dbReference type="PROSITE" id="PS50969">
    <property type="entry name" value="FCP1"/>
    <property type="match status" value="1"/>
</dbReference>
<keyword evidence="4" id="KW-0539">Nucleus</keyword>
<feature type="region of interest" description="Disordered" evidence="8">
    <location>
        <begin position="718"/>
        <end position="739"/>
    </location>
</feature>
<evidence type="ECO:0000256" key="5">
    <source>
        <dbReference type="ARBA" id="ARBA00047761"/>
    </source>
</evidence>
<dbReference type="InterPro" id="IPR029071">
    <property type="entry name" value="Ubiquitin-like_domsf"/>
</dbReference>
<evidence type="ECO:0000256" key="4">
    <source>
        <dbReference type="ARBA" id="ARBA00023242"/>
    </source>
</evidence>
<dbReference type="Pfam" id="PF03031">
    <property type="entry name" value="NIF"/>
    <property type="match status" value="1"/>
</dbReference>
<evidence type="ECO:0000259" key="10">
    <source>
        <dbReference type="PROSITE" id="PS50172"/>
    </source>
</evidence>